<dbReference type="GO" id="GO:0003910">
    <property type="term" value="F:DNA ligase (ATP) activity"/>
    <property type="evidence" value="ECO:0007669"/>
    <property type="project" value="UniProtKB-EC"/>
</dbReference>
<evidence type="ECO:0000256" key="2">
    <source>
        <dbReference type="ARBA" id="ARBA00004123"/>
    </source>
</evidence>
<dbReference type="SMART" id="SM00292">
    <property type="entry name" value="BRCT"/>
    <property type="match status" value="1"/>
</dbReference>
<evidence type="ECO:0000256" key="16">
    <source>
        <dbReference type="RuleBase" id="RU000617"/>
    </source>
</evidence>
<evidence type="ECO:0000313" key="20">
    <source>
        <dbReference type="EMBL" id="KKA26523.1"/>
    </source>
</evidence>
<keyword evidence="6" id="KW-0677">Repeat</keyword>
<dbReference type="Pfam" id="PF01068">
    <property type="entry name" value="DNA_ligase_A_M"/>
    <property type="match status" value="1"/>
</dbReference>
<dbReference type="InterPro" id="IPR012310">
    <property type="entry name" value="DNA_ligase_ATP-dep_cent"/>
</dbReference>
<dbReference type="GO" id="GO:0005524">
    <property type="term" value="F:ATP binding"/>
    <property type="evidence" value="ECO:0007669"/>
    <property type="project" value="UniProtKB-KW"/>
</dbReference>
<dbReference type="CDD" id="cd17722">
    <property type="entry name" value="BRCT_DNA_ligase_IV_rpt1"/>
    <property type="match status" value="1"/>
</dbReference>
<gene>
    <name evidence="20" type="ORF">TD95_004835</name>
</gene>
<dbReference type="GO" id="GO:0071897">
    <property type="term" value="P:DNA biosynthetic process"/>
    <property type="evidence" value="ECO:0007669"/>
    <property type="project" value="InterPro"/>
</dbReference>
<dbReference type="GO" id="GO:0000785">
    <property type="term" value="C:chromatin"/>
    <property type="evidence" value="ECO:0007669"/>
    <property type="project" value="EnsemblFungi"/>
</dbReference>
<dbReference type="EMBL" id="LAEV01002146">
    <property type="protein sequence ID" value="KKA26523.1"/>
    <property type="molecule type" value="Genomic_DNA"/>
</dbReference>
<dbReference type="InterPro" id="IPR000977">
    <property type="entry name" value="DNA_ligase_ATP-dep"/>
</dbReference>
<comment type="cofactor">
    <cofactor evidence="1">
        <name>Mg(2+)</name>
        <dbReference type="ChEBI" id="CHEBI:18420"/>
    </cofactor>
</comment>
<dbReference type="GO" id="GO:0005730">
    <property type="term" value="C:nucleolus"/>
    <property type="evidence" value="ECO:0007669"/>
    <property type="project" value="EnsemblFungi"/>
</dbReference>
<keyword evidence="7 16" id="KW-0547">Nucleotide-binding</keyword>
<evidence type="ECO:0000256" key="1">
    <source>
        <dbReference type="ARBA" id="ARBA00001946"/>
    </source>
</evidence>
<evidence type="ECO:0000256" key="17">
    <source>
        <dbReference type="RuleBase" id="RU004196"/>
    </source>
</evidence>
<dbReference type="PROSITE" id="PS50160">
    <property type="entry name" value="DNA_LIGASE_A3"/>
    <property type="match status" value="1"/>
</dbReference>
<dbReference type="GO" id="GO:0006297">
    <property type="term" value="P:nucleotide-excision repair, DNA gap filling"/>
    <property type="evidence" value="ECO:0007669"/>
    <property type="project" value="TreeGrafter"/>
</dbReference>
<dbReference type="OrthoDB" id="151490at2759"/>
<dbReference type="InterPro" id="IPR001357">
    <property type="entry name" value="BRCT_dom"/>
</dbReference>
<comment type="similarity">
    <text evidence="3 17">Belongs to the ATP-dependent DNA ligase family.</text>
</comment>
<comment type="function">
    <text evidence="15">DNA ligase involved in DNA non-homologous end joining (NHEJ); required for double-strand break (DSB) repair.</text>
</comment>
<comment type="catalytic activity">
    <reaction evidence="14 16">
        <text>ATP + (deoxyribonucleotide)n-3'-hydroxyl + 5'-phospho-(deoxyribonucleotide)m = (deoxyribonucleotide)n+m + AMP + diphosphate.</text>
        <dbReference type="EC" id="6.5.1.1"/>
    </reaction>
</comment>
<keyword evidence="8 16" id="KW-0227">DNA damage</keyword>
<proteinExistence type="inferred from homology"/>
<dbReference type="Pfam" id="PF04675">
    <property type="entry name" value="DNA_ligase_A_N"/>
    <property type="match status" value="1"/>
</dbReference>
<dbReference type="NCBIfam" id="TIGR00574">
    <property type="entry name" value="dnl1"/>
    <property type="match status" value="1"/>
</dbReference>
<dbReference type="PROSITE" id="PS00697">
    <property type="entry name" value="DNA_LIGASE_A1"/>
    <property type="match status" value="1"/>
</dbReference>
<dbReference type="InterPro" id="IPR029710">
    <property type="entry name" value="LIG4"/>
</dbReference>
<dbReference type="SUPFAM" id="SSF52113">
    <property type="entry name" value="BRCT domain"/>
    <property type="match status" value="2"/>
</dbReference>
<evidence type="ECO:0000256" key="9">
    <source>
        <dbReference type="ARBA" id="ARBA00022840"/>
    </source>
</evidence>
<dbReference type="GO" id="GO:0046872">
    <property type="term" value="F:metal ion binding"/>
    <property type="evidence" value="ECO:0007669"/>
    <property type="project" value="UniProtKB-KW"/>
</dbReference>
<evidence type="ECO:0000256" key="7">
    <source>
        <dbReference type="ARBA" id="ARBA00022741"/>
    </source>
</evidence>
<dbReference type="InterPro" id="IPR012309">
    <property type="entry name" value="DNA_ligase_ATP-dep_C"/>
</dbReference>
<evidence type="ECO:0000256" key="5">
    <source>
        <dbReference type="ARBA" id="ARBA00022723"/>
    </source>
</evidence>
<dbReference type="GO" id="GO:0006310">
    <property type="term" value="P:DNA recombination"/>
    <property type="evidence" value="ECO:0007669"/>
    <property type="project" value="UniProtKB-KW"/>
</dbReference>
<dbReference type="GO" id="GO:0032807">
    <property type="term" value="C:DNA ligase IV complex"/>
    <property type="evidence" value="ECO:0007669"/>
    <property type="project" value="EnsemblFungi"/>
</dbReference>
<keyword evidence="12 16" id="KW-0234">DNA repair</keyword>
<evidence type="ECO:0000256" key="10">
    <source>
        <dbReference type="ARBA" id="ARBA00022842"/>
    </source>
</evidence>
<dbReference type="PROSITE" id="PS50172">
    <property type="entry name" value="BRCT"/>
    <property type="match status" value="2"/>
</dbReference>
<comment type="caution">
    <text evidence="20">The sequence shown here is derived from an EMBL/GenBank/DDBJ whole genome shotgun (WGS) entry which is preliminary data.</text>
</comment>
<sequence length="1035" mass="117589">MDKNTNPDPEAIDEDARQYASLFKDESIAKRYPNRPQNLHRTLLFSELYRSLFDPLTQIQKKPTGVAGRSKPTGVGATAAANQPSKLTVYEQKRHVIDKFISRWRQAVGPDFFPAMRLILPDRDSDRAVYGLKEAAIGKLIVRLTKIDKNSDDGRSLLHWRVPGNTHASRMAGDFPGRCYNVIAKRPMCSTPGSMTIADVNEQLDRLAAASGEAEKLAMFEMFYMRMCPKEMLWLIRIVLKQMRIGTSTRSLLHMWHRDAEALFNVSSSLRRVCWELYDPATSLAQEDSVVRIGQCFQPQLAQYQMPASFERMVKYLRPEPGDAEFWIEEKLDGERMQMHMQTDPQVPGGKRFCWFSRRTKDYTYLYGSNLEERDSALTKYLKGCFDERLENVILDGEMITWDPQNDIIMPFGTLKTAALNEKRRVESEQGYQPFFIVFDILYMNGHDLTKYTLRDRRAALEQIVREHPAETQSDKDAHIANAPIKGIFRRLEVHSYIKTTSPDAIEPALRDVIESSSEGLVLKNPRSMYRLNSRNDDWLKVKPEYMNEFGESLDCVVIGGFFGSGRRGNMLASFLCGLRASENHIQAGANPEKCWSFFRVGGGFNADDYQAIKHHTQGKWMPWDTRNPPTQFIELAGGSRQIERPDMWIRPCDSVVLEVKAANVTPSDCFATGKTLRFPRFRRLRLDKSWYSALSVDEFEELNARVNIEAQRNEEMTVESRRRARPLKRPRKKLVIAGAQEDVEIKVPKQAEVANPELFAGMQFCIMSDAGKPLKKSKAELEALVKAHGGTIKQHAGDDKNTILIADRKLVPVASAIKKGSFDIIQPQWLIDCTKQANGGFVLPYEARHLLHATSERMARVPETIDRYGDSFARDITLQELRDVLAGMTGPDDTKNTAGIDFLHSLQEKGTDLHSGLRGYLFSGVSVVFRRSDGGVSGGLGVELEGILERDELRLSNYVRFCSGTILEKLQEGVSHVIIIGDDIEGARQIKKEVERQVAGWDKKDAEPAIVWGAWIEECWRKRTISDITMYSVK</sequence>
<dbReference type="SUPFAM" id="SSF117018">
    <property type="entry name" value="ATP-dependent DNA ligase DNA-binding domain"/>
    <property type="match status" value="1"/>
</dbReference>
<keyword evidence="4 16" id="KW-0436">Ligase</keyword>
<feature type="domain" description="BRCT" evidence="19">
    <location>
        <begin position="755"/>
        <end position="834"/>
    </location>
</feature>
<feature type="domain" description="ATP-dependent DNA ligase family profile" evidence="18">
    <location>
        <begin position="427"/>
        <end position="581"/>
    </location>
</feature>
<dbReference type="InterPro" id="IPR012308">
    <property type="entry name" value="DNA_ligase_ATP-dep_N"/>
</dbReference>
<dbReference type="FunFam" id="3.30.470.30:FF:000013">
    <property type="entry name" value="DNA ligase"/>
    <property type="match status" value="1"/>
</dbReference>
<evidence type="ECO:0000259" key="19">
    <source>
        <dbReference type="PROSITE" id="PS50172"/>
    </source>
</evidence>
<name>A0A0F4Z9G2_9PEZI</name>
<evidence type="ECO:0000256" key="15">
    <source>
        <dbReference type="ARBA" id="ARBA00043870"/>
    </source>
</evidence>
<keyword evidence="5" id="KW-0479">Metal-binding</keyword>
<dbReference type="InterPro" id="IPR012340">
    <property type="entry name" value="NA-bd_OB-fold"/>
</dbReference>
<dbReference type="Pfam" id="PF04679">
    <property type="entry name" value="DNA_ligase_A_C"/>
    <property type="match status" value="1"/>
</dbReference>
<dbReference type="PANTHER" id="PTHR45997">
    <property type="entry name" value="DNA LIGASE 4"/>
    <property type="match status" value="1"/>
</dbReference>
<evidence type="ECO:0000256" key="6">
    <source>
        <dbReference type="ARBA" id="ARBA00022737"/>
    </source>
</evidence>
<dbReference type="InterPro" id="IPR016059">
    <property type="entry name" value="DNA_ligase_ATP-dep_CS"/>
</dbReference>
<evidence type="ECO:0000256" key="4">
    <source>
        <dbReference type="ARBA" id="ARBA00022598"/>
    </source>
</evidence>
<dbReference type="PANTHER" id="PTHR45997:SF1">
    <property type="entry name" value="DNA LIGASE 4"/>
    <property type="match status" value="1"/>
</dbReference>
<dbReference type="CDD" id="cd07903">
    <property type="entry name" value="Adenylation_DNA_ligase_IV"/>
    <property type="match status" value="1"/>
</dbReference>
<dbReference type="Gene3D" id="3.30.470.30">
    <property type="entry name" value="DNA ligase/mRNA capping enzyme"/>
    <property type="match status" value="1"/>
</dbReference>
<evidence type="ECO:0000259" key="18">
    <source>
        <dbReference type="PROSITE" id="PS50160"/>
    </source>
</evidence>
<dbReference type="InterPro" id="IPR044125">
    <property type="entry name" value="Adenylation_DNA_ligase_IV"/>
</dbReference>
<dbReference type="Gene3D" id="2.40.50.140">
    <property type="entry name" value="Nucleic acid-binding proteins"/>
    <property type="match status" value="1"/>
</dbReference>
<dbReference type="SUPFAM" id="SSF50249">
    <property type="entry name" value="Nucleic acid-binding proteins"/>
    <property type="match status" value="1"/>
</dbReference>
<dbReference type="InterPro" id="IPR036420">
    <property type="entry name" value="BRCT_dom_sf"/>
</dbReference>
<dbReference type="SUPFAM" id="SSF56091">
    <property type="entry name" value="DNA ligase/mRNA capping enzyme, catalytic domain"/>
    <property type="match status" value="1"/>
</dbReference>
<comment type="subcellular location">
    <subcellularLocation>
        <location evidence="2">Nucleus</location>
    </subcellularLocation>
</comment>
<dbReference type="GO" id="GO:0003677">
    <property type="term" value="F:DNA binding"/>
    <property type="evidence" value="ECO:0007669"/>
    <property type="project" value="InterPro"/>
</dbReference>
<dbReference type="InterPro" id="IPR036599">
    <property type="entry name" value="DNA_ligase_N_sf"/>
</dbReference>
<evidence type="ECO:0000256" key="14">
    <source>
        <dbReference type="ARBA" id="ARBA00034003"/>
    </source>
</evidence>
<dbReference type="FunFam" id="2.40.50.140:FF:000234">
    <property type="entry name" value="DNA ligase"/>
    <property type="match status" value="1"/>
</dbReference>
<keyword evidence="10" id="KW-0460">Magnesium</keyword>
<dbReference type="InterPro" id="IPR021536">
    <property type="entry name" value="DNA_ligase_IV_dom"/>
</dbReference>
<keyword evidence="11 16" id="KW-0233">DNA recombination</keyword>
<dbReference type="Gene3D" id="1.10.3260.10">
    <property type="entry name" value="DNA ligase, ATP-dependent, N-terminal domain"/>
    <property type="match status" value="1"/>
</dbReference>
<organism evidence="20 21">
    <name type="scientific">Thielaviopsis punctulata</name>
    <dbReference type="NCBI Taxonomy" id="72032"/>
    <lineage>
        <taxon>Eukaryota</taxon>
        <taxon>Fungi</taxon>
        <taxon>Dikarya</taxon>
        <taxon>Ascomycota</taxon>
        <taxon>Pezizomycotina</taxon>
        <taxon>Sordariomycetes</taxon>
        <taxon>Hypocreomycetidae</taxon>
        <taxon>Microascales</taxon>
        <taxon>Ceratocystidaceae</taxon>
        <taxon>Thielaviopsis</taxon>
    </lineage>
</organism>
<keyword evidence="13" id="KW-0539">Nucleus</keyword>
<dbReference type="Pfam" id="PF16589">
    <property type="entry name" value="BRCT_2"/>
    <property type="match status" value="1"/>
</dbReference>
<dbReference type="FunFam" id="1.10.3260.10:FF:000008">
    <property type="entry name" value="DNA ligase 4"/>
    <property type="match status" value="1"/>
</dbReference>
<evidence type="ECO:0000256" key="3">
    <source>
        <dbReference type="ARBA" id="ARBA00007572"/>
    </source>
</evidence>
<evidence type="ECO:0000256" key="13">
    <source>
        <dbReference type="ARBA" id="ARBA00023242"/>
    </source>
</evidence>
<keyword evidence="21" id="KW-1185">Reference proteome</keyword>
<dbReference type="Pfam" id="PF11411">
    <property type="entry name" value="DNA_ligase_IV"/>
    <property type="match status" value="1"/>
</dbReference>
<dbReference type="EC" id="6.5.1.1" evidence="16"/>
<feature type="domain" description="BRCT" evidence="19">
    <location>
        <begin position="918"/>
        <end position="1034"/>
    </location>
</feature>
<dbReference type="GO" id="GO:0006303">
    <property type="term" value="P:double-strand break repair via nonhomologous end joining"/>
    <property type="evidence" value="ECO:0007669"/>
    <property type="project" value="TreeGrafter"/>
</dbReference>
<reference evidence="20 21" key="1">
    <citation type="submission" date="2015-03" db="EMBL/GenBank/DDBJ databases">
        <authorList>
            <person name="Radwan O."/>
            <person name="Al-Naeli F.A."/>
            <person name="Rendon G.A."/>
            <person name="Fields C."/>
        </authorList>
    </citation>
    <scope>NUCLEOTIDE SEQUENCE [LARGE SCALE GENOMIC DNA]</scope>
    <source>
        <strain evidence="20">CR-DP1</strain>
    </source>
</reference>
<dbReference type="Gene3D" id="3.40.50.10190">
    <property type="entry name" value="BRCT domain"/>
    <property type="match status" value="2"/>
</dbReference>
<evidence type="ECO:0000256" key="8">
    <source>
        <dbReference type="ARBA" id="ARBA00022763"/>
    </source>
</evidence>
<dbReference type="AlphaFoldDB" id="A0A0F4Z9G2"/>
<evidence type="ECO:0000256" key="11">
    <source>
        <dbReference type="ARBA" id="ARBA00023172"/>
    </source>
</evidence>
<evidence type="ECO:0000313" key="21">
    <source>
        <dbReference type="Proteomes" id="UP000033483"/>
    </source>
</evidence>
<keyword evidence="9 16" id="KW-0067">ATP-binding</keyword>
<protein>
    <recommendedName>
        <fullName evidence="16">DNA ligase</fullName>
        <ecNumber evidence="16">6.5.1.1</ecNumber>
    </recommendedName>
</protein>
<accession>A0A0F4Z9G2</accession>
<evidence type="ECO:0000256" key="12">
    <source>
        <dbReference type="ARBA" id="ARBA00023204"/>
    </source>
</evidence>
<dbReference type="Proteomes" id="UP000033483">
    <property type="component" value="Unassembled WGS sequence"/>
</dbReference>